<dbReference type="SUPFAM" id="SSF100909">
    <property type="entry name" value="IP3 receptor type 1 binding core, domain 2"/>
    <property type="match status" value="1"/>
</dbReference>
<dbReference type="InterPro" id="IPR014821">
    <property type="entry name" value="Ins145_P3_rcpt"/>
</dbReference>
<dbReference type="Pfam" id="PF02815">
    <property type="entry name" value="MIR"/>
    <property type="match status" value="1"/>
</dbReference>
<dbReference type="InterPro" id="IPR015925">
    <property type="entry name" value="Ryanodine_IP3_receptor"/>
</dbReference>
<evidence type="ECO:0000313" key="18">
    <source>
        <dbReference type="EMBL" id="EDV21059.1"/>
    </source>
</evidence>
<dbReference type="PRINTS" id="PR00779">
    <property type="entry name" value="INSP3RECEPTR"/>
</dbReference>
<comment type="domain">
    <text evidence="13">The receptor contains a calcium channel in its C-terminal extremity. Its large N-terminal cytoplasmic region has the ligand-binding site in the N-terminus and modulatory sites in the middle portion immediately upstream of the channel region.</text>
</comment>
<dbReference type="eggNOG" id="KOG3533">
    <property type="taxonomic scope" value="Eukaryota"/>
</dbReference>
<evidence type="ECO:0000313" key="19">
    <source>
        <dbReference type="Proteomes" id="UP000009022"/>
    </source>
</evidence>
<organism evidence="18 19">
    <name type="scientific">Trichoplax adhaerens</name>
    <name type="common">Trichoplax reptans</name>
    <dbReference type="NCBI Taxonomy" id="10228"/>
    <lineage>
        <taxon>Eukaryota</taxon>
        <taxon>Metazoa</taxon>
        <taxon>Placozoa</taxon>
        <taxon>Uniplacotomia</taxon>
        <taxon>Trichoplacea</taxon>
        <taxon>Trichoplacidae</taxon>
        <taxon>Trichoplax</taxon>
    </lineage>
</organism>
<dbReference type="CTD" id="6757602"/>
<dbReference type="STRING" id="10228.B3S887"/>
<dbReference type="InterPro" id="IPR000493">
    <property type="entry name" value="InsP3_rcpt"/>
</dbReference>
<dbReference type="FunFam" id="2.80.10.50:FF:000073">
    <property type="entry name" value="Inositol 1,4,5-trisphosphate receptor itr-1"/>
    <property type="match status" value="1"/>
</dbReference>
<evidence type="ECO:0000256" key="10">
    <source>
        <dbReference type="ARBA" id="ARBA00023170"/>
    </source>
</evidence>
<keyword evidence="3 13" id="KW-0813">Transport</keyword>
<dbReference type="PANTHER" id="PTHR13715:SF99">
    <property type="entry name" value="INOSITOL 1,4,5-TRISPHOSPHATE RECEPTOR-LIKE PROTEIN A"/>
    <property type="match status" value="1"/>
</dbReference>
<dbReference type="Pfam" id="PF08709">
    <property type="entry name" value="Ins145_P3_rec"/>
    <property type="match status" value="1"/>
</dbReference>
<dbReference type="HOGENOM" id="CLU_001255_0_0_1"/>
<evidence type="ECO:0000259" key="17">
    <source>
        <dbReference type="Pfam" id="PF08709"/>
    </source>
</evidence>
<keyword evidence="19" id="KW-1185">Reference proteome</keyword>
<keyword evidence="7" id="KW-1133">Transmembrane helix</keyword>
<dbReference type="InParanoid" id="B3S887"/>
<dbReference type="PANTHER" id="PTHR13715">
    <property type="entry name" value="RYANODINE RECEPTOR AND IP3 RECEPTOR"/>
    <property type="match status" value="1"/>
</dbReference>
<evidence type="ECO:0000256" key="1">
    <source>
        <dbReference type="ARBA" id="ARBA00004477"/>
    </source>
</evidence>
<evidence type="ECO:0000256" key="11">
    <source>
        <dbReference type="ARBA" id="ARBA00023286"/>
    </source>
</evidence>
<dbReference type="InterPro" id="IPR013662">
    <property type="entry name" value="RIH_assoc-dom"/>
</dbReference>
<keyword evidence="5" id="KW-0677">Repeat</keyword>
<feature type="domain" description="RyR/IP3R Homology associated" evidence="16">
    <location>
        <begin position="1664"/>
        <end position="1754"/>
    </location>
</feature>
<keyword evidence="4" id="KW-0812">Transmembrane</keyword>
<feature type="domain" description="MIR" evidence="15">
    <location>
        <begin position="241"/>
        <end position="394"/>
    </location>
</feature>
<dbReference type="FunFam" id="2.80.10.50:FF:000122">
    <property type="entry name" value="Predicted protein"/>
    <property type="match status" value="1"/>
</dbReference>
<dbReference type="SUPFAM" id="SSF82109">
    <property type="entry name" value="MIR domain"/>
    <property type="match status" value="1"/>
</dbReference>
<dbReference type="InterPro" id="IPR035910">
    <property type="entry name" value="RyR/IP3R_RIH_dom_sf"/>
</dbReference>
<dbReference type="Pfam" id="PF08454">
    <property type="entry name" value="RIH_assoc"/>
    <property type="match status" value="1"/>
</dbReference>
<evidence type="ECO:0000256" key="2">
    <source>
        <dbReference type="ARBA" id="ARBA00009453"/>
    </source>
</evidence>
<sequence length="1893" mass="220931">MSDPQYLRFGDQIALYCQDSRGYVFSQLTCSQHSRIAIGANDRQGQNVPDLKCALFQPLPPTRFKAQDRLAELKSRFNNQSGLGVKDVEELEDAEEAAVSEIEENRNESKNLAASILVYGQVIQLFHIFTARFVGIDPNTPSCVERLNKKVKLFQTSNSQSLFKIVPRSKVKLNGDKISLNDHVIFESIAYPDYYLHCSRGTYGYNEIERGSYELDLSVLKTEYTLGLHYRPSLYPEHDQFIKPGSVLQLFHHEVKGYLTAEGSFFDKEIIEEPHIGICKNKSNLLQYRFPVNSAQVCWQVEFTDVNQSYEGHYLTWNQPFRLRHLPSRQYLRVRQNNNTGLMQITADTITDDSEYEDFTFCFHSVIKEPLEHILNDSYVRMEHIASHSWLHVCKNHYIRSSNGGSTISGSSDLMDIKWEDKETYQVDFVKISKSHDIFCVQEVDEQLITRFNYVAGFIPLLKKFVKEREQGLLCTEKDKNAVVAALNDLKEFQYEQGEVNLINQKCLRDYKIVDIAIRLMRLWERRFSLPADQRNKNKLYLARYIPTIQKQIGPEIQCEKLLIELMKDNKCILNQITTNHIDNLIDTLRNSKNYLYLDFLAALCVSDGCSLPNNQEYIANELFKHESAILLYRIYLGEEIYLKHGVVYIGYKGSKEWKPIQQFLESQANGQLNSRYLYLKKQLYLFCKLCWGRNWRVFRILIDEKKMFSLSAVCACVRDCRLPPSLRAQFCYIIRDIYMSGRIRSSIASLYSLSFNYNISETDDFPNDFAKNFTAWELFQINDLKLWCLTFLSKKTHMIASQIDLNKFIISILKLIHSFVEEGLYQDMEIKSLIKSISFIINGSMDTPYHTIPMKSYKLVEFQAYRNKSRFERSKENGFMAEAKRRVLRTLEMIFKRQCYQYVKRFIQEFRHVESETRSKKRNFSKKFKGSDKFAFLTKMMQIHNSEAVIASIRLDDQAKLFLDGLRDETTNWNKFDSEFLLLDLTNYKYECISNNAIAVLSARYSIYQTLFTKSKEIQLLKTTKSIQLHDENFLTHQNMICVTVYSLCSLRGDDEEPHPINQQLLYNCGVFHIVLDMVKLDAGDYTETFAGNRATCCKIRKQHVEKIMVLLIKNPHKPLLIDLLSSFIKVDLLNPPILRNQAIISTAVLDHQSEVLDILSAENKLKRRHFIQMGADHYGLLYLLNMINLLSQCAEGNNHCLESICQELLPIDEIFDVLLEINIPIYIKIPYLKYLTSVYMYAGKDETEKLMLQTHLKSDLWSFIQNILQILQALNDQINRQVYFELYFQFESEDDSVYHGQMKVVRELTLLLHQLANNTIRVLTDKHQFQILKDTVIYLMLKFSNIIQAKIEQSEYHPLDLINHDFNAINPALQHYRVVYGEEKRLNKLFSQYVNNFRTTYANGNIIKTQPEKDEIPLAKQANIEFGTMKLPLGKEFQDYVACFTSTHSVVHQSIASIISQLGSVLNDNTDTEMDRQMKKQLYIRYLQVLRATIHNEIVRLPSKIRYEPWKYRQRLTGVKHAQQAILVDKTAVCKILSLIVHPCSDIVREVLALLEVLLYGRNSKIQDLFESYLLGTREETFFMEVHRYILVYMDNIKERQQLKRLNDWKERKLTILHAALKTSGHYKKSSESAITLKQNEDEIMEKLGQNSKPVLDNYEYGYIKLILAIIAGLCDGHRYSLQDYIRYQWNHIQSFDIVSDLALLLKTICQEIDSYDVNILCQILRTLSSLSQGNELNQQLLLKYKVPCMLTTILRELNSTCSSLWVVQLENACLNLYWHFLESTEEISDQLFKEMQMADYQLFQLILCSLYEQITAPISRESNSSHLQGENCIQAGIMLYRIIMRLKDATDDHGKLGFYLFDNLAEENESLGYRFIKLVPGLPQFYHCLD</sequence>
<evidence type="ECO:0000256" key="13">
    <source>
        <dbReference type="RuleBase" id="RU368044"/>
    </source>
</evidence>
<dbReference type="GO" id="GO:0005789">
    <property type="term" value="C:endoplasmic reticulum membrane"/>
    <property type="evidence" value="ECO:0007669"/>
    <property type="project" value="UniProtKB-SubCell"/>
</dbReference>
<evidence type="ECO:0000259" key="14">
    <source>
        <dbReference type="Pfam" id="PF01365"/>
    </source>
</evidence>
<evidence type="ECO:0000256" key="6">
    <source>
        <dbReference type="ARBA" id="ARBA00022824"/>
    </source>
</evidence>
<dbReference type="Gene3D" id="2.80.10.50">
    <property type="match status" value="2"/>
</dbReference>
<keyword evidence="8 13" id="KW-0406">Ion transport</keyword>
<keyword evidence="9 13" id="KW-0472">Membrane</keyword>
<reference evidence="18 19" key="1">
    <citation type="journal article" date="2008" name="Nature">
        <title>The Trichoplax genome and the nature of placozoans.</title>
        <authorList>
            <person name="Srivastava M."/>
            <person name="Begovic E."/>
            <person name="Chapman J."/>
            <person name="Putnam N.H."/>
            <person name="Hellsten U."/>
            <person name="Kawashima T."/>
            <person name="Kuo A."/>
            <person name="Mitros T."/>
            <person name="Salamov A."/>
            <person name="Carpenter M.L."/>
            <person name="Signorovitch A.Y."/>
            <person name="Moreno M.A."/>
            <person name="Kamm K."/>
            <person name="Grimwood J."/>
            <person name="Schmutz J."/>
            <person name="Shapiro H."/>
            <person name="Grigoriev I.V."/>
            <person name="Buss L.W."/>
            <person name="Schierwater B."/>
            <person name="Dellaporta S.L."/>
            <person name="Rokhsar D.S."/>
        </authorList>
    </citation>
    <scope>NUCLEOTIDE SEQUENCE [LARGE SCALE GENOMIC DNA]</scope>
    <source>
        <strain evidence="18 19">Grell-BS-1999</strain>
    </source>
</reference>
<keyword evidence="11 13" id="KW-1071">Ligand-gated ion channel</keyword>
<evidence type="ECO:0000256" key="12">
    <source>
        <dbReference type="ARBA" id="ARBA00023303"/>
    </source>
</evidence>
<dbReference type="EMBL" id="DS985255">
    <property type="protein sequence ID" value="EDV21059.1"/>
    <property type="molecule type" value="Genomic_DNA"/>
</dbReference>
<dbReference type="KEGG" id="tad:TRIADDRAFT_60448"/>
<evidence type="ECO:0000256" key="8">
    <source>
        <dbReference type="ARBA" id="ARBA00023065"/>
    </source>
</evidence>
<dbReference type="GO" id="GO:0051209">
    <property type="term" value="P:release of sequestered calcium ion into cytosol"/>
    <property type="evidence" value="ECO:0007669"/>
    <property type="project" value="UniProtKB-UniRule"/>
</dbReference>
<keyword evidence="6 13" id="KW-0256">Endoplasmic reticulum</keyword>
<dbReference type="Pfam" id="PF01365">
    <property type="entry name" value="RYDR_ITPR"/>
    <property type="match status" value="1"/>
</dbReference>
<dbReference type="GO" id="GO:0070679">
    <property type="term" value="F:inositol 1,4,5 trisphosphate binding"/>
    <property type="evidence" value="ECO:0007669"/>
    <property type="project" value="UniProtKB-UniRule"/>
</dbReference>
<accession>B3S887</accession>
<protein>
    <recommendedName>
        <fullName evidence="13">Inositol 1,4,5-trisphosphate receptor</fullName>
    </recommendedName>
</protein>
<dbReference type="InterPro" id="IPR036300">
    <property type="entry name" value="MIR_dom_sf"/>
</dbReference>
<evidence type="ECO:0000259" key="15">
    <source>
        <dbReference type="Pfam" id="PF02815"/>
    </source>
</evidence>
<evidence type="ECO:0000256" key="5">
    <source>
        <dbReference type="ARBA" id="ARBA00022737"/>
    </source>
</evidence>
<evidence type="ECO:0000256" key="9">
    <source>
        <dbReference type="ARBA" id="ARBA00023136"/>
    </source>
</evidence>
<comment type="function">
    <text evidence="13">Receptor for inositol 1,4,5-trisphosphate, a second messenger that mediates the release of intracellular calcium.</text>
</comment>
<evidence type="ECO:0000259" key="16">
    <source>
        <dbReference type="Pfam" id="PF08454"/>
    </source>
</evidence>
<evidence type="ECO:0000256" key="3">
    <source>
        <dbReference type="ARBA" id="ARBA00022448"/>
    </source>
</evidence>
<comment type="subunit">
    <text evidence="13">Homotetramer.</text>
</comment>
<dbReference type="InterPro" id="IPR000699">
    <property type="entry name" value="RIH_dom"/>
</dbReference>
<keyword evidence="13" id="KW-0107">Calcium channel</keyword>
<evidence type="ECO:0000256" key="4">
    <source>
        <dbReference type="ARBA" id="ARBA00022692"/>
    </source>
</evidence>
<dbReference type="PhylomeDB" id="B3S887"/>
<keyword evidence="12 13" id="KW-0407">Ion channel</keyword>
<keyword evidence="10 13" id="KW-0675">Receptor</keyword>
<gene>
    <name evidence="18" type="ORF">TRIADDRAFT_60448</name>
</gene>
<name>B3S887_TRIAD</name>
<keyword evidence="13" id="KW-0109">Calcium transport</keyword>
<dbReference type="InterPro" id="IPR016093">
    <property type="entry name" value="MIR_motif"/>
</dbReference>
<feature type="domain" description="Inositol 1,4,5-trisphosphate/ryanodine receptor" evidence="17">
    <location>
        <begin position="5"/>
        <end position="200"/>
    </location>
</feature>
<evidence type="ECO:0000256" key="7">
    <source>
        <dbReference type="ARBA" id="ARBA00022989"/>
    </source>
</evidence>
<dbReference type="OrthoDB" id="300855at2759"/>
<dbReference type="CDD" id="cd23280">
    <property type="entry name" value="beta-trefoil_MIR_itr-1-like"/>
    <property type="match status" value="1"/>
</dbReference>
<proteinExistence type="inferred from homology"/>
<dbReference type="Proteomes" id="UP000009022">
    <property type="component" value="Unassembled WGS sequence"/>
</dbReference>
<dbReference type="GO" id="GO:0005220">
    <property type="term" value="F:inositol 1,4,5-trisphosphate-gated calcium channel activity"/>
    <property type="evidence" value="ECO:0007669"/>
    <property type="project" value="UniProtKB-UniRule"/>
</dbReference>
<dbReference type="GeneID" id="6757602"/>
<feature type="domain" description="RIH" evidence="14">
    <location>
        <begin position="471"/>
        <end position="631"/>
    </location>
</feature>
<keyword evidence="13" id="KW-0106">Calcium</keyword>
<comment type="similarity">
    <text evidence="2 13">Belongs to the InsP3 receptor family.</text>
</comment>
<dbReference type="RefSeq" id="XP_002116389.1">
    <property type="nucleotide sequence ID" value="XM_002116353.1"/>
</dbReference>
<comment type="subcellular location">
    <subcellularLocation>
        <location evidence="1 13">Endoplasmic reticulum membrane</location>
        <topology evidence="1 13">Multi-pass membrane protein</topology>
    </subcellularLocation>
</comment>